<dbReference type="Pfam" id="PF00657">
    <property type="entry name" value="Lipase_GDSL"/>
    <property type="match status" value="1"/>
</dbReference>
<evidence type="ECO:0000256" key="1">
    <source>
        <dbReference type="ARBA" id="ARBA00008668"/>
    </source>
</evidence>
<protein>
    <submittedName>
        <fullName evidence="6">GDSL esterase/lipase</fullName>
    </submittedName>
</protein>
<feature type="signal peptide" evidence="5">
    <location>
        <begin position="1"/>
        <end position="22"/>
    </location>
</feature>
<organism evidence="6 7">
    <name type="scientific">Hibiscus syriacus</name>
    <name type="common">Rose of Sharon</name>
    <dbReference type="NCBI Taxonomy" id="106335"/>
    <lineage>
        <taxon>Eukaryota</taxon>
        <taxon>Viridiplantae</taxon>
        <taxon>Streptophyta</taxon>
        <taxon>Embryophyta</taxon>
        <taxon>Tracheophyta</taxon>
        <taxon>Spermatophyta</taxon>
        <taxon>Magnoliopsida</taxon>
        <taxon>eudicotyledons</taxon>
        <taxon>Gunneridae</taxon>
        <taxon>Pentapetalae</taxon>
        <taxon>rosids</taxon>
        <taxon>malvids</taxon>
        <taxon>Malvales</taxon>
        <taxon>Malvaceae</taxon>
        <taxon>Malvoideae</taxon>
        <taxon>Hibiscus</taxon>
    </lineage>
</organism>
<evidence type="ECO:0000256" key="4">
    <source>
        <dbReference type="ARBA" id="ARBA00023098"/>
    </source>
</evidence>
<evidence type="ECO:0000256" key="2">
    <source>
        <dbReference type="ARBA" id="ARBA00022801"/>
    </source>
</evidence>
<name>A0A6A3C8Y0_HIBSY</name>
<reference evidence="6" key="1">
    <citation type="submission" date="2019-09" db="EMBL/GenBank/DDBJ databases">
        <title>Draft genome information of white flower Hibiscus syriacus.</title>
        <authorList>
            <person name="Kim Y.-M."/>
        </authorList>
    </citation>
    <scope>NUCLEOTIDE SEQUENCE [LARGE SCALE GENOMIC DNA]</scope>
    <source>
        <strain evidence="6">YM2019G1</strain>
    </source>
</reference>
<dbReference type="GO" id="GO:0016042">
    <property type="term" value="P:lipid catabolic process"/>
    <property type="evidence" value="ECO:0007669"/>
    <property type="project" value="UniProtKB-KW"/>
</dbReference>
<dbReference type="EMBL" id="VEPZ02000472">
    <property type="protein sequence ID" value="KAE8724261.1"/>
    <property type="molecule type" value="Genomic_DNA"/>
</dbReference>
<dbReference type="InterPro" id="IPR001087">
    <property type="entry name" value="GDSL"/>
</dbReference>
<evidence type="ECO:0000313" key="7">
    <source>
        <dbReference type="Proteomes" id="UP000436088"/>
    </source>
</evidence>
<dbReference type="AlphaFoldDB" id="A0A6A3C8Y0"/>
<gene>
    <name evidence="6" type="ORF">F3Y22_tig00010533pilonHSYRG00092</name>
</gene>
<dbReference type="PANTHER" id="PTHR45648">
    <property type="entry name" value="GDSL LIPASE/ACYLHYDROLASE FAMILY PROTEIN (AFU_ORTHOLOGUE AFUA_4G14700)"/>
    <property type="match status" value="1"/>
</dbReference>
<keyword evidence="3" id="KW-0442">Lipid degradation</keyword>
<comment type="caution">
    <text evidence="6">The sequence shown here is derived from an EMBL/GenBank/DDBJ whole genome shotgun (WGS) entry which is preliminary data.</text>
</comment>
<dbReference type="GO" id="GO:0016788">
    <property type="term" value="F:hydrolase activity, acting on ester bonds"/>
    <property type="evidence" value="ECO:0007669"/>
    <property type="project" value="InterPro"/>
</dbReference>
<dbReference type="SUPFAM" id="SSF52266">
    <property type="entry name" value="SGNH hydrolase"/>
    <property type="match status" value="1"/>
</dbReference>
<dbReference type="Proteomes" id="UP000436088">
    <property type="component" value="Unassembled WGS sequence"/>
</dbReference>
<evidence type="ECO:0000256" key="5">
    <source>
        <dbReference type="SAM" id="SignalP"/>
    </source>
</evidence>
<evidence type="ECO:0000313" key="6">
    <source>
        <dbReference type="EMBL" id="KAE8724261.1"/>
    </source>
</evidence>
<proteinExistence type="inferred from homology"/>
<keyword evidence="5" id="KW-0732">Signal</keyword>
<comment type="similarity">
    <text evidence="1">Belongs to the 'GDSL' lipolytic enzyme family.</text>
</comment>
<feature type="chain" id="PRO_5025376658" evidence="5">
    <location>
        <begin position="23"/>
        <end position="251"/>
    </location>
</feature>
<keyword evidence="2" id="KW-0378">Hydrolase</keyword>
<evidence type="ECO:0000256" key="3">
    <source>
        <dbReference type="ARBA" id="ARBA00022963"/>
    </source>
</evidence>
<dbReference type="PANTHER" id="PTHR45648:SF9">
    <property type="entry name" value="PROLINE-RICH PROTEIN APG, PUTATIVE-RELATED"/>
    <property type="match status" value="1"/>
</dbReference>
<dbReference type="InterPro" id="IPR036514">
    <property type="entry name" value="SGNH_hydro_sf"/>
</dbReference>
<sequence>MHQILAIHLWPSTICFAHNVSAFFVFGDSLVEVGNNYYIDTLAKPQFPNGEELGFKDYAPPFLSPNTSGDLILKGVNYASSGAGILQSTGSFMRLYNLDARKIAVSNAPKVGCTPFEIDLHLCANDCVALLNALTKLYNTRLKSMLEDLTRRLTGSTFVYVDYYALTEDLVDNYRSYGFENADYACCEVIGRHGGLIPCISLSRVCPDRTKYVFWDPFHPTESAVLIGAKYLLDGGPKYISPINIRQLVNS</sequence>
<keyword evidence="7" id="KW-1185">Reference proteome</keyword>
<accession>A0A6A3C8Y0</accession>
<dbReference type="Gene3D" id="3.40.50.1110">
    <property type="entry name" value="SGNH hydrolase"/>
    <property type="match status" value="2"/>
</dbReference>
<dbReference type="InterPro" id="IPR051058">
    <property type="entry name" value="GDSL_Est/Lipase"/>
</dbReference>
<keyword evidence="4" id="KW-0443">Lipid metabolism</keyword>